<organism evidence="3 4">
    <name type="scientific">Saponaria officinalis</name>
    <name type="common">Common soapwort</name>
    <name type="synonym">Lychnis saponaria</name>
    <dbReference type="NCBI Taxonomy" id="3572"/>
    <lineage>
        <taxon>Eukaryota</taxon>
        <taxon>Viridiplantae</taxon>
        <taxon>Streptophyta</taxon>
        <taxon>Embryophyta</taxon>
        <taxon>Tracheophyta</taxon>
        <taxon>Spermatophyta</taxon>
        <taxon>Magnoliopsida</taxon>
        <taxon>eudicotyledons</taxon>
        <taxon>Gunneridae</taxon>
        <taxon>Pentapetalae</taxon>
        <taxon>Caryophyllales</taxon>
        <taxon>Caryophyllaceae</taxon>
        <taxon>Caryophylleae</taxon>
        <taxon>Saponaria</taxon>
    </lineage>
</organism>
<gene>
    <name evidence="3" type="ORF">RND81_14G236600</name>
</gene>
<protein>
    <submittedName>
        <fullName evidence="3">Uncharacterized protein</fullName>
    </submittedName>
</protein>
<name>A0AAW1H181_SAPOF</name>
<sequence length="82" mass="9219">MNKIASFFLIFLIFSFLFPKFEARRLHGDDEQLMVFESMKNSGPSKGGAGHRVRHLQISSVNRQSGPSSPGIGHKFLKGRKN</sequence>
<dbReference type="Proteomes" id="UP001443914">
    <property type="component" value="Unassembled WGS sequence"/>
</dbReference>
<dbReference type="EMBL" id="JBDFQZ010000014">
    <property type="protein sequence ID" value="KAK9667149.1"/>
    <property type="molecule type" value="Genomic_DNA"/>
</dbReference>
<keyword evidence="4" id="KW-1185">Reference proteome</keyword>
<evidence type="ECO:0000313" key="4">
    <source>
        <dbReference type="Proteomes" id="UP001443914"/>
    </source>
</evidence>
<feature type="chain" id="PRO_5043430113" evidence="2">
    <location>
        <begin position="24"/>
        <end position="82"/>
    </location>
</feature>
<dbReference type="AlphaFoldDB" id="A0AAW1H181"/>
<evidence type="ECO:0000313" key="3">
    <source>
        <dbReference type="EMBL" id="KAK9667149.1"/>
    </source>
</evidence>
<proteinExistence type="predicted"/>
<comment type="caution">
    <text evidence="3">The sequence shown here is derived from an EMBL/GenBank/DDBJ whole genome shotgun (WGS) entry which is preliminary data.</text>
</comment>
<keyword evidence="2" id="KW-0732">Signal</keyword>
<reference evidence="3" key="1">
    <citation type="submission" date="2024-03" db="EMBL/GenBank/DDBJ databases">
        <title>WGS assembly of Saponaria officinalis var. Norfolk2.</title>
        <authorList>
            <person name="Jenkins J."/>
            <person name="Shu S."/>
            <person name="Grimwood J."/>
            <person name="Barry K."/>
            <person name="Goodstein D."/>
            <person name="Schmutz J."/>
            <person name="Leebens-Mack J."/>
            <person name="Osbourn A."/>
        </authorList>
    </citation>
    <scope>NUCLEOTIDE SEQUENCE [LARGE SCALE GENOMIC DNA]</scope>
    <source>
        <strain evidence="3">JIC</strain>
    </source>
</reference>
<evidence type="ECO:0000256" key="2">
    <source>
        <dbReference type="SAM" id="SignalP"/>
    </source>
</evidence>
<feature type="compositionally biased region" description="Polar residues" evidence="1">
    <location>
        <begin position="58"/>
        <end position="68"/>
    </location>
</feature>
<accession>A0AAW1H181</accession>
<feature type="region of interest" description="Disordered" evidence="1">
    <location>
        <begin position="58"/>
        <end position="82"/>
    </location>
</feature>
<feature type="signal peptide" evidence="2">
    <location>
        <begin position="1"/>
        <end position="23"/>
    </location>
</feature>
<evidence type="ECO:0000256" key="1">
    <source>
        <dbReference type="SAM" id="MobiDB-lite"/>
    </source>
</evidence>